<keyword evidence="1" id="KW-0472">Membrane</keyword>
<keyword evidence="3" id="KW-1185">Reference proteome</keyword>
<proteinExistence type="predicted"/>
<feature type="transmembrane region" description="Helical" evidence="1">
    <location>
        <begin position="20"/>
        <end position="38"/>
    </location>
</feature>
<dbReference type="AlphaFoldDB" id="M2N327"/>
<keyword evidence="1" id="KW-0812">Transmembrane</keyword>
<dbReference type="OMA" id="WGLNMAM"/>
<evidence type="ECO:0000313" key="3">
    <source>
        <dbReference type="Proteomes" id="UP000011761"/>
    </source>
</evidence>
<name>M2N327_BAUPA</name>
<dbReference type="GeneID" id="19113405"/>
<dbReference type="HOGENOM" id="CLU_121886_0_0_1"/>
<dbReference type="eggNOG" id="ENOG502S2V4">
    <property type="taxonomic scope" value="Eukaryota"/>
</dbReference>
<accession>M2N327</accession>
<dbReference type="Proteomes" id="UP000011761">
    <property type="component" value="Unassembled WGS sequence"/>
</dbReference>
<evidence type="ECO:0000313" key="2">
    <source>
        <dbReference type="EMBL" id="EMC93080.1"/>
    </source>
</evidence>
<keyword evidence="1" id="KW-1133">Transmembrane helix</keyword>
<dbReference type="KEGG" id="bcom:BAUCODRAFT_37992"/>
<evidence type="ECO:0000256" key="1">
    <source>
        <dbReference type="SAM" id="Phobius"/>
    </source>
</evidence>
<reference evidence="2 3" key="1">
    <citation type="journal article" date="2012" name="PLoS Pathog.">
        <title>Diverse lifestyles and strategies of plant pathogenesis encoded in the genomes of eighteen Dothideomycetes fungi.</title>
        <authorList>
            <person name="Ohm R.A."/>
            <person name="Feau N."/>
            <person name="Henrissat B."/>
            <person name="Schoch C.L."/>
            <person name="Horwitz B.A."/>
            <person name="Barry K.W."/>
            <person name="Condon B.J."/>
            <person name="Copeland A.C."/>
            <person name="Dhillon B."/>
            <person name="Glaser F."/>
            <person name="Hesse C.N."/>
            <person name="Kosti I."/>
            <person name="LaButti K."/>
            <person name="Lindquist E.A."/>
            <person name="Lucas S."/>
            <person name="Salamov A.A."/>
            <person name="Bradshaw R.E."/>
            <person name="Ciuffetti L."/>
            <person name="Hamelin R.C."/>
            <person name="Kema G.H.J."/>
            <person name="Lawrence C."/>
            <person name="Scott J.A."/>
            <person name="Spatafora J.W."/>
            <person name="Turgeon B.G."/>
            <person name="de Wit P.J.G.M."/>
            <person name="Zhong S."/>
            <person name="Goodwin S.B."/>
            <person name="Grigoriev I.V."/>
        </authorList>
    </citation>
    <scope>NUCLEOTIDE SEQUENCE [LARGE SCALE GENOMIC DNA]</scope>
    <source>
        <strain evidence="2 3">UAMH 10762</strain>
    </source>
</reference>
<organism evidence="2 3">
    <name type="scientific">Baudoinia panamericana (strain UAMH 10762)</name>
    <name type="common">Angels' share fungus</name>
    <name type="synonym">Baudoinia compniacensis (strain UAMH 10762)</name>
    <dbReference type="NCBI Taxonomy" id="717646"/>
    <lineage>
        <taxon>Eukaryota</taxon>
        <taxon>Fungi</taxon>
        <taxon>Dikarya</taxon>
        <taxon>Ascomycota</taxon>
        <taxon>Pezizomycotina</taxon>
        <taxon>Dothideomycetes</taxon>
        <taxon>Dothideomycetidae</taxon>
        <taxon>Mycosphaerellales</taxon>
        <taxon>Teratosphaeriaceae</taxon>
        <taxon>Baudoinia</taxon>
    </lineage>
</organism>
<dbReference type="RefSeq" id="XP_007679873.1">
    <property type="nucleotide sequence ID" value="XM_007681683.1"/>
</dbReference>
<dbReference type="OrthoDB" id="191139at2759"/>
<gene>
    <name evidence="2" type="ORF">BAUCODRAFT_37992</name>
</gene>
<protein>
    <submittedName>
        <fullName evidence="2">Uncharacterized protein</fullName>
    </submittedName>
</protein>
<sequence>MPPPAINPARPKVRFSPLECIAIGFGAGIVGVAAMTIAEKAEQAITKRPNSHVPGKTLATLLGVSPSYYGQRPETFNHAMHWGQAAAAATLRGVMSYYGIVGPFGSFIFMGIRLLVDQTLENYTGVGALPWTWPVGEQIIDLMHKAIFAAVTGYVADRAIIGESLNA</sequence>
<dbReference type="EMBL" id="KB445561">
    <property type="protein sequence ID" value="EMC93080.1"/>
    <property type="molecule type" value="Genomic_DNA"/>
</dbReference>